<evidence type="ECO:0000256" key="6">
    <source>
        <dbReference type="SAM" id="Phobius"/>
    </source>
</evidence>
<feature type="transmembrane region" description="Helical" evidence="6">
    <location>
        <begin position="220"/>
        <end position="242"/>
    </location>
</feature>
<feature type="region of interest" description="Disordered" evidence="5">
    <location>
        <begin position="1"/>
        <end position="43"/>
    </location>
</feature>
<proteinExistence type="predicted"/>
<dbReference type="InterPro" id="IPR028801">
    <property type="entry name" value="TPC1_animal"/>
</dbReference>
<organism evidence="8 9">
    <name type="scientific">Nicrophorus vespilloides</name>
    <name type="common">Boreal carrion beetle</name>
    <dbReference type="NCBI Taxonomy" id="110193"/>
    <lineage>
        <taxon>Eukaryota</taxon>
        <taxon>Metazoa</taxon>
        <taxon>Ecdysozoa</taxon>
        <taxon>Arthropoda</taxon>
        <taxon>Hexapoda</taxon>
        <taxon>Insecta</taxon>
        <taxon>Pterygota</taxon>
        <taxon>Neoptera</taxon>
        <taxon>Endopterygota</taxon>
        <taxon>Coleoptera</taxon>
        <taxon>Polyphaga</taxon>
        <taxon>Staphyliniformia</taxon>
        <taxon>Silphidae</taxon>
        <taxon>Nicrophorinae</taxon>
        <taxon>Nicrophorus</taxon>
    </lineage>
</organism>
<protein>
    <submittedName>
        <fullName evidence="9">Two pore calcium channel protein 1-like isoform X1</fullName>
    </submittedName>
</protein>
<sequence>MASSRCSSPDDDGYKRFTDEAQQNYGSNDPAANSLDEMGSRSSLSREVDVGNDHWGMNYHEAAIFLEEGENNEKFDSHPRHPAALPAYLLVHNNWYYGLDLIASLVLLALAVAEEPAVADFTLPVGIHGTLELMALGIITIELFLKLQWTGFSTIWKHKRTSIKAGALLIMACEALIVLIRQESHFRVTRALRPIFLVDTKVCGNVRRFIRQIFQSLPPILDMLGLLMFFVSSYALLGYYLFSDHHHNLYFKTLPDSFVSMFVLLTTANFPDVMMPSYASSKWNAIFFISYIGTVLYVLMNLMLAVVYETFTGIEKDKFRKLLLHKRKACKLAFPLLVSKQNPDGIKFKQFSGMMQYYAPRISNRDVVLIFRQLNASGSGSLTSEEFFGIYDAASLRWHLKDPPDPWFNAAWPPLRFVCRAARALVLWKYFEHIVYVLIIGNGVAMFIRIAQSAQSLEESATMFSNSWDTYLFLSIFLFEALIRVIAIGWTQYIGSGWNIFDLGVTLAALLGSLVLLFNPTFTVVVILRPLRLLRLFKLKKRYRDIFGTLVLLSPLMWSTAVVMLVMYYFFAIIGMELFASSSEALKNCCVNTTVEDFFKYSANGTTAIGYYYMNNFGNLLSSGVTLFELTVVNNWFIIMDAFAHVTNQYSRIFFMLFYLYTMVVLTIVVASVLEAFRFRIQYKRQTSKRDEEQMLLEEVRVEWNSLISQVQDSKYIDGLRTNFVPGGVTIYVGKRRRNREVLQRRMYMAEIEKWLVEDEVLDRGIDLREVAEGILDSRLRDSTA</sequence>
<keyword evidence="8" id="KW-1185">Reference proteome</keyword>
<evidence type="ECO:0000313" key="9">
    <source>
        <dbReference type="RefSeq" id="XP_017772428.1"/>
    </source>
</evidence>
<evidence type="ECO:0000259" key="7">
    <source>
        <dbReference type="Pfam" id="PF00520"/>
    </source>
</evidence>
<feature type="transmembrane region" description="Helical" evidence="6">
    <location>
        <begin position="254"/>
        <end position="273"/>
    </location>
</feature>
<dbReference type="Pfam" id="PF00520">
    <property type="entry name" value="Ion_trans"/>
    <property type="match status" value="2"/>
</dbReference>
<keyword evidence="2 6" id="KW-0812">Transmembrane</keyword>
<dbReference type="InterPro" id="IPR027359">
    <property type="entry name" value="Volt_channel_dom_sf"/>
</dbReference>
<dbReference type="SUPFAM" id="SSF81324">
    <property type="entry name" value="Voltage-gated potassium channels"/>
    <property type="match status" value="2"/>
</dbReference>
<comment type="subcellular location">
    <subcellularLocation>
        <location evidence="1">Membrane</location>
        <topology evidence="1">Multi-pass membrane protein</topology>
    </subcellularLocation>
</comment>
<dbReference type="PANTHER" id="PTHR46474:SF1">
    <property type="entry name" value="TWO PORE CHANNEL PROTEIN 1"/>
    <property type="match status" value="1"/>
</dbReference>
<feature type="transmembrane region" description="Helical" evidence="6">
    <location>
        <begin position="161"/>
        <end position="180"/>
    </location>
</feature>
<keyword evidence="4 6" id="KW-0472">Membrane</keyword>
<feature type="transmembrane region" description="Helical" evidence="6">
    <location>
        <begin position="433"/>
        <end position="451"/>
    </location>
</feature>
<evidence type="ECO:0000256" key="2">
    <source>
        <dbReference type="ARBA" id="ARBA00022692"/>
    </source>
</evidence>
<evidence type="ECO:0000313" key="8">
    <source>
        <dbReference type="Proteomes" id="UP000695000"/>
    </source>
</evidence>
<feature type="domain" description="Ion transport" evidence="7">
    <location>
        <begin position="102"/>
        <end position="317"/>
    </location>
</feature>
<feature type="compositionally biased region" description="Polar residues" evidence="5">
    <location>
        <begin position="20"/>
        <end position="31"/>
    </location>
</feature>
<dbReference type="RefSeq" id="XP_017772428.1">
    <property type="nucleotide sequence ID" value="XM_017916939.1"/>
</dbReference>
<evidence type="ECO:0000256" key="3">
    <source>
        <dbReference type="ARBA" id="ARBA00022989"/>
    </source>
</evidence>
<gene>
    <name evidence="9" type="primary">LOC108559610</name>
</gene>
<dbReference type="Gene3D" id="1.10.287.70">
    <property type="match status" value="2"/>
</dbReference>
<dbReference type="Proteomes" id="UP000695000">
    <property type="component" value="Unplaced"/>
</dbReference>
<evidence type="ECO:0000256" key="5">
    <source>
        <dbReference type="SAM" id="MobiDB-lite"/>
    </source>
</evidence>
<dbReference type="Gene3D" id="1.20.120.350">
    <property type="entry name" value="Voltage-gated potassium channels. Chain C"/>
    <property type="match status" value="1"/>
</dbReference>
<feature type="transmembrane region" description="Helical" evidence="6">
    <location>
        <begin position="95"/>
        <end position="113"/>
    </location>
</feature>
<dbReference type="InterPro" id="IPR005821">
    <property type="entry name" value="Ion_trans_dom"/>
</dbReference>
<feature type="transmembrane region" description="Helical" evidence="6">
    <location>
        <begin position="125"/>
        <end position="149"/>
    </location>
</feature>
<accession>A0ABM1MCX8</accession>
<keyword evidence="3 6" id="KW-1133">Transmembrane helix</keyword>
<dbReference type="GeneID" id="108559610"/>
<feature type="domain" description="Ion transport" evidence="7">
    <location>
        <begin position="428"/>
        <end position="677"/>
    </location>
</feature>
<feature type="transmembrane region" description="Helical" evidence="6">
    <location>
        <begin position="653"/>
        <end position="677"/>
    </location>
</feature>
<dbReference type="PANTHER" id="PTHR46474">
    <property type="entry name" value="TWO PORE CALCIUM CHANNEL PROTEIN 1"/>
    <property type="match status" value="1"/>
</dbReference>
<name>A0ABM1MCX8_NICVS</name>
<feature type="transmembrane region" description="Helical" evidence="6">
    <location>
        <begin position="471"/>
        <end position="493"/>
    </location>
</feature>
<reference evidence="9" key="1">
    <citation type="submission" date="2025-08" db="UniProtKB">
        <authorList>
            <consortium name="RefSeq"/>
        </authorList>
    </citation>
    <scope>IDENTIFICATION</scope>
    <source>
        <tissue evidence="9">Whole Larva</tissue>
    </source>
</reference>
<feature type="transmembrane region" description="Helical" evidence="6">
    <location>
        <begin position="285"/>
        <end position="308"/>
    </location>
</feature>
<feature type="transmembrane region" description="Helical" evidence="6">
    <location>
        <begin position="549"/>
        <end position="571"/>
    </location>
</feature>
<evidence type="ECO:0000256" key="1">
    <source>
        <dbReference type="ARBA" id="ARBA00004141"/>
    </source>
</evidence>
<evidence type="ECO:0000256" key="4">
    <source>
        <dbReference type="ARBA" id="ARBA00023136"/>
    </source>
</evidence>
<feature type="transmembrane region" description="Helical" evidence="6">
    <location>
        <begin position="505"/>
        <end position="528"/>
    </location>
</feature>